<dbReference type="InterPro" id="IPR038765">
    <property type="entry name" value="Papain-like_cys_pep_sf"/>
</dbReference>
<organism evidence="3 4">
    <name type="scientific">Lentzea xinjiangensis</name>
    <dbReference type="NCBI Taxonomy" id="402600"/>
    <lineage>
        <taxon>Bacteria</taxon>
        <taxon>Bacillati</taxon>
        <taxon>Actinomycetota</taxon>
        <taxon>Actinomycetes</taxon>
        <taxon>Pseudonocardiales</taxon>
        <taxon>Pseudonocardiaceae</taxon>
        <taxon>Lentzea</taxon>
    </lineage>
</organism>
<keyword evidence="1" id="KW-0812">Transmembrane</keyword>
<name>A0A1H9WPF7_9PSEU</name>
<dbReference type="PANTHER" id="PTHR42736">
    <property type="entry name" value="PROTEIN-GLUTAMINE GAMMA-GLUTAMYLTRANSFERASE"/>
    <property type="match status" value="1"/>
</dbReference>
<feature type="transmembrane region" description="Helical" evidence="1">
    <location>
        <begin position="545"/>
        <end position="562"/>
    </location>
</feature>
<dbReference type="EMBL" id="FOFR01000038">
    <property type="protein sequence ID" value="SES35755.1"/>
    <property type="molecule type" value="Genomic_DNA"/>
</dbReference>
<reference evidence="4" key="1">
    <citation type="submission" date="2016-10" db="EMBL/GenBank/DDBJ databases">
        <authorList>
            <person name="Varghese N."/>
            <person name="Submissions S."/>
        </authorList>
    </citation>
    <scope>NUCLEOTIDE SEQUENCE [LARGE SCALE GENOMIC DNA]</scope>
    <source>
        <strain evidence="4">CGMCC 4.3525</strain>
    </source>
</reference>
<feature type="transmembrane region" description="Helical" evidence="1">
    <location>
        <begin position="44"/>
        <end position="66"/>
    </location>
</feature>
<dbReference type="Proteomes" id="UP000199352">
    <property type="component" value="Unassembled WGS sequence"/>
</dbReference>
<feature type="transmembrane region" description="Helical" evidence="1">
    <location>
        <begin position="125"/>
        <end position="144"/>
    </location>
</feature>
<dbReference type="InterPro" id="IPR002931">
    <property type="entry name" value="Transglutaminase-like"/>
</dbReference>
<sequence length="665" mass="69769">MRYAWVAAVLLVGSLQLARAWDGAFVYFGLAALAGFAALLLARLVPAGLAGLAVVVLAMAGGFLAARGASPERDPAWVLLDTVPRLLTAARPAPATPELLVPGLLLIVGVSTAAVLSVAKRGTALFVPALGAAVLYVSAALLTTGRADRHGLVALALVVLLALGWLVVDRHGPVLPPAVLSTALAAVTLLAVVLPANGFEPRRLVTPPVTGIAVANPLPQLAAWAAQGETELLRMRGPEVPVRLVTLSRYSGASWEAASTYGPLGVVDAPDLPTGGKVQDASVDLRITGLRGEWLPGVGKPQAVSLSNAMVDPDTGSLVVADGLEPGLSYTVRGVLETPADTDLAEASVPSEATRYTALPRLPFTLGEYARQATRNARTPYEKAVALEQVVRLDRRPDAEAPVGSSYARLETFLFGNPGEAGAGAGTAEQFASAFAVLARAVGLPTRVVVGFQPVPEQDGERVVRASDATAWPEVYFSGWGWVAFDPVSGNGSGPSAASKREVLNRLASTTATPTPTSLPSVPPLVQPTAVRPDEVAAAPAGESFPFWVFTPVLLLVGLYVARTSRRVRLRAAGPVGAWHEVLDSLQLAGLRPEPSRTVPDIGREWGEAGARLAVLVDQAAFAPRPGAHQPSWPLARQVRKAVRRNASWWRRAVWAVDPRPLFRR</sequence>
<evidence type="ECO:0000256" key="1">
    <source>
        <dbReference type="SAM" id="Phobius"/>
    </source>
</evidence>
<evidence type="ECO:0000313" key="3">
    <source>
        <dbReference type="EMBL" id="SES35755.1"/>
    </source>
</evidence>
<gene>
    <name evidence="3" type="ORF">SAMN05216188_13832</name>
</gene>
<dbReference type="SUPFAM" id="SSF54001">
    <property type="entry name" value="Cysteine proteinases"/>
    <property type="match status" value="1"/>
</dbReference>
<feature type="transmembrane region" description="Helical" evidence="1">
    <location>
        <begin position="99"/>
        <end position="119"/>
    </location>
</feature>
<dbReference type="InterPro" id="IPR052901">
    <property type="entry name" value="Bact_TGase-like"/>
</dbReference>
<dbReference type="SMART" id="SM00460">
    <property type="entry name" value="TGc"/>
    <property type="match status" value="1"/>
</dbReference>
<dbReference type="Gene3D" id="3.10.620.30">
    <property type="match status" value="1"/>
</dbReference>
<feature type="transmembrane region" description="Helical" evidence="1">
    <location>
        <begin position="174"/>
        <end position="196"/>
    </location>
</feature>
<keyword evidence="1" id="KW-0472">Membrane</keyword>
<keyword evidence="4" id="KW-1185">Reference proteome</keyword>
<accession>A0A1H9WPF7</accession>
<dbReference type="RefSeq" id="WP_143116505.1">
    <property type="nucleotide sequence ID" value="NZ_FOFR01000038.1"/>
</dbReference>
<feature type="transmembrane region" description="Helical" evidence="1">
    <location>
        <begin position="151"/>
        <end position="168"/>
    </location>
</feature>
<feature type="domain" description="Transglutaminase-like" evidence="2">
    <location>
        <begin position="420"/>
        <end position="489"/>
    </location>
</feature>
<keyword evidence="1" id="KW-1133">Transmembrane helix</keyword>
<proteinExistence type="predicted"/>
<dbReference type="Pfam" id="PF01841">
    <property type="entry name" value="Transglut_core"/>
    <property type="match status" value="1"/>
</dbReference>
<dbReference type="STRING" id="402600.SAMN05216188_13832"/>
<dbReference type="OrthoDB" id="9804023at2"/>
<protein>
    <submittedName>
        <fullName evidence="3">Transglutaminase-like superfamily protein</fullName>
    </submittedName>
</protein>
<evidence type="ECO:0000259" key="2">
    <source>
        <dbReference type="SMART" id="SM00460"/>
    </source>
</evidence>
<dbReference type="PANTHER" id="PTHR42736:SF1">
    <property type="entry name" value="PROTEIN-GLUTAMINE GAMMA-GLUTAMYLTRANSFERASE"/>
    <property type="match status" value="1"/>
</dbReference>
<evidence type="ECO:0000313" key="4">
    <source>
        <dbReference type="Proteomes" id="UP000199352"/>
    </source>
</evidence>
<dbReference type="AlphaFoldDB" id="A0A1H9WPF7"/>